<accession>A0ABR0EFJ9</accession>
<feature type="compositionally biased region" description="Polar residues" evidence="1">
    <location>
        <begin position="1"/>
        <end position="16"/>
    </location>
</feature>
<proteinExistence type="predicted"/>
<protein>
    <submittedName>
        <fullName evidence="2">Uncharacterized protein</fullName>
    </submittedName>
</protein>
<gene>
    <name evidence="2" type="ORF">PRZ48_008251</name>
</gene>
<evidence type="ECO:0000313" key="2">
    <source>
        <dbReference type="EMBL" id="KAK4500065.1"/>
    </source>
</evidence>
<feature type="compositionally biased region" description="Basic and acidic residues" evidence="1">
    <location>
        <begin position="17"/>
        <end position="28"/>
    </location>
</feature>
<feature type="region of interest" description="Disordered" evidence="1">
    <location>
        <begin position="1"/>
        <end position="85"/>
    </location>
</feature>
<dbReference type="EMBL" id="JAXOVC010000006">
    <property type="protein sequence ID" value="KAK4500065.1"/>
    <property type="molecule type" value="Genomic_DNA"/>
</dbReference>
<name>A0ABR0EFJ9_ZASCE</name>
<comment type="caution">
    <text evidence="2">The sequence shown here is derived from an EMBL/GenBank/DDBJ whole genome shotgun (WGS) entry which is preliminary data.</text>
</comment>
<evidence type="ECO:0000313" key="3">
    <source>
        <dbReference type="Proteomes" id="UP001305779"/>
    </source>
</evidence>
<reference evidence="2 3" key="1">
    <citation type="journal article" date="2023" name="G3 (Bethesda)">
        <title>A chromosome-level genome assembly of Zasmidium syzygii isolated from banana leaves.</title>
        <authorList>
            <person name="van Westerhoven A.C."/>
            <person name="Mehrabi R."/>
            <person name="Talebi R."/>
            <person name="Steentjes M.B.F."/>
            <person name="Corcolon B."/>
            <person name="Chong P.A."/>
            <person name="Kema G.H.J."/>
            <person name="Seidl M.F."/>
        </authorList>
    </citation>
    <scope>NUCLEOTIDE SEQUENCE [LARGE SCALE GENOMIC DNA]</scope>
    <source>
        <strain evidence="2 3">P124</strain>
    </source>
</reference>
<keyword evidence="3" id="KW-1185">Reference proteome</keyword>
<feature type="compositionally biased region" description="Basic and acidic residues" evidence="1">
    <location>
        <begin position="41"/>
        <end position="56"/>
    </location>
</feature>
<evidence type="ECO:0000256" key="1">
    <source>
        <dbReference type="SAM" id="MobiDB-lite"/>
    </source>
</evidence>
<organism evidence="2 3">
    <name type="scientific">Zasmidium cellare</name>
    <name type="common">Wine cellar mold</name>
    <name type="synonym">Racodium cellare</name>
    <dbReference type="NCBI Taxonomy" id="395010"/>
    <lineage>
        <taxon>Eukaryota</taxon>
        <taxon>Fungi</taxon>
        <taxon>Dikarya</taxon>
        <taxon>Ascomycota</taxon>
        <taxon>Pezizomycotina</taxon>
        <taxon>Dothideomycetes</taxon>
        <taxon>Dothideomycetidae</taxon>
        <taxon>Mycosphaerellales</taxon>
        <taxon>Mycosphaerellaceae</taxon>
        <taxon>Zasmidium</taxon>
    </lineage>
</organism>
<dbReference type="Proteomes" id="UP001305779">
    <property type="component" value="Unassembled WGS sequence"/>
</dbReference>
<sequence length="85" mass="8940">MASNTDPTSTTGANTINREKSSSLDVGHKKGPTTLFSGMQEYKRDSTTASEARRTSLADQSAKPQGGVLANMWNSTFKGGNGDGK</sequence>